<evidence type="ECO:0000256" key="4">
    <source>
        <dbReference type="ARBA" id="ARBA00022679"/>
    </source>
</evidence>
<evidence type="ECO:0000256" key="1">
    <source>
        <dbReference type="ARBA" id="ARBA00004606"/>
    </source>
</evidence>
<keyword evidence="3" id="KW-0328">Glycosyltransferase</keyword>
<dbReference type="Gene3D" id="3.90.550.10">
    <property type="entry name" value="Spore Coat Polysaccharide Biosynthesis Protein SpsA, Chain A"/>
    <property type="match status" value="1"/>
</dbReference>
<keyword evidence="5" id="KW-0735">Signal-anchor</keyword>
<dbReference type="GO" id="GO:0016266">
    <property type="term" value="P:protein O-linked glycosylation via N-acetyl-galactosamine"/>
    <property type="evidence" value="ECO:0007669"/>
    <property type="project" value="TreeGrafter"/>
</dbReference>
<protein>
    <submittedName>
        <fullName evidence="6">Uncharacterized protein</fullName>
    </submittedName>
</protein>
<evidence type="ECO:0000256" key="2">
    <source>
        <dbReference type="ARBA" id="ARBA00006351"/>
    </source>
</evidence>
<keyword evidence="4" id="KW-0808">Transferase</keyword>
<evidence type="ECO:0000313" key="6">
    <source>
        <dbReference type="EMBL" id="CAL4169763.1"/>
    </source>
</evidence>
<evidence type="ECO:0000313" key="7">
    <source>
        <dbReference type="Proteomes" id="UP001497623"/>
    </source>
</evidence>
<dbReference type="Proteomes" id="UP001497623">
    <property type="component" value="Unassembled WGS sequence"/>
</dbReference>
<comment type="similarity">
    <text evidence="2">Belongs to the glycosyltransferase 8 family.</text>
</comment>
<organism evidence="6 7">
    <name type="scientific">Meganyctiphanes norvegica</name>
    <name type="common">Northern krill</name>
    <name type="synonym">Thysanopoda norvegica</name>
    <dbReference type="NCBI Taxonomy" id="48144"/>
    <lineage>
        <taxon>Eukaryota</taxon>
        <taxon>Metazoa</taxon>
        <taxon>Ecdysozoa</taxon>
        <taxon>Arthropoda</taxon>
        <taxon>Crustacea</taxon>
        <taxon>Multicrustacea</taxon>
        <taxon>Malacostraca</taxon>
        <taxon>Eumalacostraca</taxon>
        <taxon>Eucarida</taxon>
        <taxon>Euphausiacea</taxon>
        <taxon>Euphausiidae</taxon>
        <taxon>Meganyctiphanes</taxon>
    </lineage>
</organism>
<proteinExistence type="inferred from homology"/>
<keyword evidence="5" id="KW-0812">Transmembrane</keyword>
<sequence>EEAVLFLDTDIVFLGPGEELYWLLSSFDETQALSFSPEPQYVAESNPRDYAGEVGINTGVMAANLTRLRQLPGGSLGKAILQLGPINPEPRHDQDAVNFFLKRHPELLMQVSSRWNFLPSACLKEATPCADCSVAGILLLHGADTSFYRTVDLKIMALRKAFIHISFDVPPHQLLSEIKEQLEVVDHSSRDVDICTNYSNISQYLTFKLEQLVHDNEKVECPFLADLLLPGEGLTRSNCETLHNLIVEELVGW</sequence>
<evidence type="ECO:0000256" key="5">
    <source>
        <dbReference type="ARBA" id="ARBA00022968"/>
    </source>
</evidence>
<dbReference type="GO" id="GO:0016020">
    <property type="term" value="C:membrane"/>
    <property type="evidence" value="ECO:0007669"/>
    <property type="project" value="UniProtKB-SubCell"/>
</dbReference>
<feature type="non-terminal residue" evidence="6">
    <location>
        <position position="1"/>
    </location>
</feature>
<dbReference type="EMBL" id="CAXKWB010050405">
    <property type="protein sequence ID" value="CAL4169763.1"/>
    <property type="molecule type" value="Genomic_DNA"/>
</dbReference>
<dbReference type="GO" id="GO:0035252">
    <property type="term" value="F:UDP-xylosyltransferase activity"/>
    <property type="evidence" value="ECO:0007669"/>
    <property type="project" value="TreeGrafter"/>
</dbReference>
<dbReference type="PANTHER" id="PTHR46012:SF2">
    <property type="entry name" value="IP22168P"/>
    <property type="match status" value="1"/>
</dbReference>
<accession>A0AAV2SB29</accession>
<dbReference type="AlphaFoldDB" id="A0AAV2SB29"/>
<dbReference type="PANTHER" id="PTHR46012">
    <property type="entry name" value="IP22168P"/>
    <property type="match status" value="1"/>
</dbReference>
<evidence type="ECO:0000256" key="3">
    <source>
        <dbReference type="ARBA" id="ARBA00022676"/>
    </source>
</evidence>
<dbReference type="InterPro" id="IPR051993">
    <property type="entry name" value="Glycosyltransferase_8"/>
</dbReference>
<comment type="subcellular location">
    <subcellularLocation>
        <location evidence="1">Membrane</location>
        <topology evidence="1">Single-pass type II membrane protein</topology>
    </subcellularLocation>
</comment>
<name>A0AAV2SB29_MEGNR</name>
<reference evidence="6 7" key="1">
    <citation type="submission" date="2024-05" db="EMBL/GenBank/DDBJ databases">
        <authorList>
            <person name="Wallberg A."/>
        </authorList>
    </citation>
    <scope>NUCLEOTIDE SEQUENCE [LARGE SCALE GENOMIC DNA]</scope>
</reference>
<gene>
    <name evidence="6" type="ORF">MNOR_LOCUS33914</name>
</gene>
<dbReference type="SUPFAM" id="SSF53448">
    <property type="entry name" value="Nucleotide-diphospho-sugar transferases"/>
    <property type="match status" value="1"/>
</dbReference>
<comment type="caution">
    <text evidence="6">The sequence shown here is derived from an EMBL/GenBank/DDBJ whole genome shotgun (WGS) entry which is preliminary data.</text>
</comment>
<keyword evidence="7" id="KW-1185">Reference proteome</keyword>
<dbReference type="InterPro" id="IPR029044">
    <property type="entry name" value="Nucleotide-diphossugar_trans"/>
</dbReference>